<reference evidence="1 2" key="1">
    <citation type="submission" date="2023-04" db="EMBL/GenBank/DDBJ databases">
        <title>Genome of Basidiobolus ranarum AG-B5.</title>
        <authorList>
            <person name="Stajich J.E."/>
            <person name="Carter-House D."/>
            <person name="Gryganskyi A."/>
        </authorList>
    </citation>
    <scope>NUCLEOTIDE SEQUENCE [LARGE SCALE GENOMIC DNA]</scope>
    <source>
        <strain evidence="1 2">AG-B5</strain>
    </source>
</reference>
<dbReference type="Proteomes" id="UP001479436">
    <property type="component" value="Unassembled WGS sequence"/>
</dbReference>
<dbReference type="EMBL" id="JASJQH010000604">
    <property type="protein sequence ID" value="KAK9763587.1"/>
    <property type="molecule type" value="Genomic_DNA"/>
</dbReference>
<name>A0ABR2WPY6_9FUNG</name>
<sequence length="66" mass="7655">MKDPVTTIPEFAKILEESKATGLDLYPKFFRIYVNQAPFNPKQKERTNPHSGLSDAWTFHDAFQLQ</sequence>
<keyword evidence="2" id="KW-1185">Reference proteome</keyword>
<proteinExistence type="predicted"/>
<gene>
    <name evidence="1" type="ORF">K7432_009609</name>
</gene>
<accession>A0ABR2WPY6</accession>
<evidence type="ECO:0000313" key="2">
    <source>
        <dbReference type="Proteomes" id="UP001479436"/>
    </source>
</evidence>
<organism evidence="1 2">
    <name type="scientific">Basidiobolus ranarum</name>
    <dbReference type="NCBI Taxonomy" id="34480"/>
    <lineage>
        <taxon>Eukaryota</taxon>
        <taxon>Fungi</taxon>
        <taxon>Fungi incertae sedis</taxon>
        <taxon>Zoopagomycota</taxon>
        <taxon>Entomophthoromycotina</taxon>
        <taxon>Basidiobolomycetes</taxon>
        <taxon>Basidiobolales</taxon>
        <taxon>Basidiobolaceae</taxon>
        <taxon>Basidiobolus</taxon>
    </lineage>
</organism>
<comment type="caution">
    <text evidence="1">The sequence shown here is derived from an EMBL/GenBank/DDBJ whole genome shotgun (WGS) entry which is preliminary data.</text>
</comment>
<protein>
    <submittedName>
        <fullName evidence="1">Uncharacterized protein</fullName>
    </submittedName>
</protein>
<evidence type="ECO:0000313" key="1">
    <source>
        <dbReference type="EMBL" id="KAK9763587.1"/>
    </source>
</evidence>